<evidence type="ECO:0000313" key="2">
    <source>
        <dbReference type="EMBL" id="MUN41231.1"/>
    </source>
</evidence>
<evidence type="ECO:0000313" key="3">
    <source>
        <dbReference type="Proteomes" id="UP000432015"/>
    </source>
</evidence>
<dbReference type="RefSeq" id="WP_156220393.1">
    <property type="nucleotide sequence ID" value="NZ_WOFH01000013.1"/>
</dbReference>
<comment type="caution">
    <text evidence="2">The sequence shown here is derived from an EMBL/GenBank/DDBJ whole genome shotgun (WGS) entry which is preliminary data.</text>
</comment>
<keyword evidence="1" id="KW-0472">Membrane</keyword>
<feature type="transmembrane region" description="Helical" evidence="1">
    <location>
        <begin position="18"/>
        <end position="36"/>
    </location>
</feature>
<proteinExistence type="predicted"/>
<organism evidence="2 3">
    <name type="scientific">Actinomadura litoris</name>
    <dbReference type="NCBI Taxonomy" id="2678616"/>
    <lineage>
        <taxon>Bacteria</taxon>
        <taxon>Bacillati</taxon>
        <taxon>Actinomycetota</taxon>
        <taxon>Actinomycetes</taxon>
        <taxon>Streptosporangiales</taxon>
        <taxon>Thermomonosporaceae</taxon>
        <taxon>Actinomadura</taxon>
    </lineage>
</organism>
<dbReference type="AlphaFoldDB" id="A0A7K1L9X7"/>
<sequence length="65" mass="7036">MYAWIWRHLPGTWQAKSGIAAAVAIVVALVLWYVVFPWMEPKVHFDHGVVHGEPTGSSGPAVPGG</sequence>
<keyword evidence="1" id="KW-0812">Transmembrane</keyword>
<keyword evidence="1" id="KW-1133">Transmembrane helix</keyword>
<evidence type="ECO:0000256" key="1">
    <source>
        <dbReference type="SAM" id="Phobius"/>
    </source>
</evidence>
<keyword evidence="3" id="KW-1185">Reference proteome</keyword>
<accession>A0A7K1L9X7</accession>
<gene>
    <name evidence="2" type="ORF">GNZ18_32225</name>
</gene>
<dbReference type="EMBL" id="WOFH01000013">
    <property type="protein sequence ID" value="MUN41231.1"/>
    <property type="molecule type" value="Genomic_DNA"/>
</dbReference>
<protein>
    <submittedName>
        <fullName evidence="2">Uncharacterized protein</fullName>
    </submittedName>
</protein>
<reference evidence="2 3" key="1">
    <citation type="submission" date="2019-11" db="EMBL/GenBank/DDBJ databases">
        <authorList>
            <person name="Cao P."/>
        </authorList>
    </citation>
    <scope>NUCLEOTIDE SEQUENCE [LARGE SCALE GENOMIC DNA]</scope>
    <source>
        <strain evidence="2 3">NEAU-AAG5</strain>
    </source>
</reference>
<name>A0A7K1L9X7_9ACTN</name>
<dbReference type="Proteomes" id="UP000432015">
    <property type="component" value="Unassembled WGS sequence"/>
</dbReference>